<gene>
    <name evidence="1" type="ORF">Glove_123g56</name>
</gene>
<dbReference type="EMBL" id="PQFF01000115">
    <property type="protein sequence ID" value="RHZ81134.1"/>
    <property type="molecule type" value="Genomic_DNA"/>
</dbReference>
<organism evidence="1 2">
    <name type="scientific">Diversispora epigaea</name>
    <dbReference type="NCBI Taxonomy" id="1348612"/>
    <lineage>
        <taxon>Eukaryota</taxon>
        <taxon>Fungi</taxon>
        <taxon>Fungi incertae sedis</taxon>
        <taxon>Mucoromycota</taxon>
        <taxon>Glomeromycotina</taxon>
        <taxon>Glomeromycetes</taxon>
        <taxon>Diversisporales</taxon>
        <taxon>Diversisporaceae</taxon>
        <taxon>Diversispora</taxon>
    </lineage>
</organism>
<comment type="caution">
    <text evidence="1">The sequence shown here is derived from an EMBL/GenBank/DDBJ whole genome shotgun (WGS) entry which is preliminary data.</text>
</comment>
<evidence type="ECO:0000313" key="1">
    <source>
        <dbReference type="EMBL" id="RHZ81134.1"/>
    </source>
</evidence>
<dbReference type="OrthoDB" id="2328224at2759"/>
<accession>A0A397J7H4</accession>
<evidence type="ECO:0000313" key="2">
    <source>
        <dbReference type="Proteomes" id="UP000266861"/>
    </source>
</evidence>
<proteinExistence type="predicted"/>
<keyword evidence="2" id="KW-1185">Reference proteome</keyword>
<protein>
    <submittedName>
        <fullName evidence="1">Uncharacterized protein</fullName>
    </submittedName>
</protein>
<sequence>MCIRVAVRIGDLEGILVTQQLKIFIIEIPICSTIDEIEGKNILKIPKFLKTIGRIGKKASRPPEILNPTMSEISDPSETVESLLKYETESGQAQKFLGTFDEHKDSWVLIYNQEVKKYGPEYKGKELEDLENEMPGAVYLPIDKKCREGSTGKDKTCSACWK</sequence>
<dbReference type="Proteomes" id="UP000266861">
    <property type="component" value="Unassembled WGS sequence"/>
</dbReference>
<dbReference type="AlphaFoldDB" id="A0A397J7H4"/>
<reference evidence="1 2" key="1">
    <citation type="submission" date="2018-08" db="EMBL/GenBank/DDBJ databases">
        <title>Genome and evolution of the arbuscular mycorrhizal fungus Diversispora epigaea (formerly Glomus versiforme) and its bacterial endosymbionts.</title>
        <authorList>
            <person name="Sun X."/>
            <person name="Fei Z."/>
            <person name="Harrison M."/>
        </authorList>
    </citation>
    <scope>NUCLEOTIDE SEQUENCE [LARGE SCALE GENOMIC DNA]</scope>
    <source>
        <strain evidence="1 2">IT104</strain>
    </source>
</reference>
<name>A0A397J7H4_9GLOM</name>